<feature type="transmembrane region" description="Helical" evidence="1">
    <location>
        <begin position="55"/>
        <end position="78"/>
    </location>
</feature>
<keyword evidence="3" id="KW-1185">Reference proteome</keyword>
<accession>A0A8H6S2Z5</accession>
<organism evidence="2 3">
    <name type="scientific">Mycena chlorophos</name>
    <name type="common">Agaric fungus</name>
    <name type="synonym">Agaricus chlorophos</name>
    <dbReference type="NCBI Taxonomy" id="658473"/>
    <lineage>
        <taxon>Eukaryota</taxon>
        <taxon>Fungi</taxon>
        <taxon>Dikarya</taxon>
        <taxon>Basidiomycota</taxon>
        <taxon>Agaricomycotina</taxon>
        <taxon>Agaricomycetes</taxon>
        <taxon>Agaricomycetidae</taxon>
        <taxon>Agaricales</taxon>
        <taxon>Marasmiineae</taxon>
        <taxon>Mycenaceae</taxon>
        <taxon>Mycena</taxon>
    </lineage>
</organism>
<reference evidence="2" key="1">
    <citation type="submission" date="2020-05" db="EMBL/GenBank/DDBJ databases">
        <title>Mycena genomes resolve the evolution of fungal bioluminescence.</title>
        <authorList>
            <person name="Tsai I.J."/>
        </authorList>
    </citation>
    <scope>NUCLEOTIDE SEQUENCE</scope>
    <source>
        <strain evidence="2">110903Hualien_Pintung</strain>
    </source>
</reference>
<feature type="transmembrane region" description="Helical" evidence="1">
    <location>
        <begin position="20"/>
        <end position="43"/>
    </location>
</feature>
<dbReference type="OrthoDB" id="3250682at2759"/>
<dbReference type="AlphaFoldDB" id="A0A8H6S2Z5"/>
<evidence type="ECO:0000313" key="2">
    <source>
        <dbReference type="EMBL" id="KAF7291748.1"/>
    </source>
</evidence>
<keyword evidence="1" id="KW-0812">Transmembrane</keyword>
<feature type="transmembrane region" description="Helical" evidence="1">
    <location>
        <begin position="126"/>
        <end position="150"/>
    </location>
</feature>
<keyword evidence="1" id="KW-0472">Membrane</keyword>
<comment type="caution">
    <text evidence="2">The sequence shown here is derived from an EMBL/GenBank/DDBJ whole genome shotgun (WGS) entry which is preliminary data.</text>
</comment>
<dbReference type="EMBL" id="JACAZE010000023">
    <property type="protein sequence ID" value="KAF7291748.1"/>
    <property type="molecule type" value="Genomic_DNA"/>
</dbReference>
<protein>
    <submittedName>
        <fullName evidence="2">Uncharacterized protein</fullName>
    </submittedName>
</protein>
<name>A0A8H6S2Z5_MYCCL</name>
<evidence type="ECO:0000313" key="3">
    <source>
        <dbReference type="Proteomes" id="UP000613580"/>
    </source>
</evidence>
<feature type="transmembrane region" description="Helical" evidence="1">
    <location>
        <begin position="204"/>
        <end position="221"/>
    </location>
</feature>
<feature type="transmembrane region" description="Helical" evidence="1">
    <location>
        <begin position="90"/>
        <end position="114"/>
    </location>
</feature>
<gene>
    <name evidence="2" type="ORF">HMN09_01234400</name>
</gene>
<dbReference type="Proteomes" id="UP000613580">
    <property type="component" value="Unassembled WGS sequence"/>
</dbReference>
<evidence type="ECO:0000256" key="1">
    <source>
        <dbReference type="SAM" id="Phobius"/>
    </source>
</evidence>
<feature type="transmembrane region" description="Helical" evidence="1">
    <location>
        <begin position="171"/>
        <end position="198"/>
    </location>
</feature>
<sequence length="290" mass="31206">MGPAHTSLSRRVGGTARIPIILASLVFFLTTTTAYGVSVYRSFRGLLFFKEGPDVYFLGIIDAPATAQTIFFTLSLVIGDFMILYRLWAVWRTLCIIILPTLSVIGLSVSFMMYAGGAATFTVAELNTLITAGTVFILVTNIYCTVGIAYRILTIARLSKGIVKFSGERPIMYFLAVFVESAAVYTVWTVFFTILHLLNLNLQEAILFTVPSVLGSANALINSRIALGRAVEAHPDGGESSGMTRNVSIRFAATDDVGTGSVGGARLEEDTEAGHAYGMESRAATKAEAI</sequence>
<keyword evidence="1" id="KW-1133">Transmembrane helix</keyword>
<proteinExistence type="predicted"/>